<dbReference type="Gene3D" id="1.10.357.10">
    <property type="entry name" value="Tetracycline Repressor, domain 2"/>
    <property type="match status" value="1"/>
</dbReference>
<dbReference type="Proteomes" id="UP000649289">
    <property type="component" value="Unassembled WGS sequence"/>
</dbReference>
<dbReference type="InterPro" id="IPR050109">
    <property type="entry name" value="HTH-type_TetR-like_transc_reg"/>
</dbReference>
<sequence>MARTSTVVRVHSAVLELAAERGPTALTMEGIAARAGVGKQTLYRSWPGIPALLFDALLATGGEPSAPGTADDLPGQLEQMLKAAITEISAEPHASLLRAISAIIQTDESVARDYRERLLEPQLAHVHAVLAAGGSLDPPRAAELLLAPIFYRWFMRLPPLSGPELHRHVHDVLDLIGGTAGG</sequence>
<evidence type="ECO:0000256" key="3">
    <source>
        <dbReference type="ARBA" id="ARBA00023163"/>
    </source>
</evidence>
<dbReference type="Pfam" id="PF00440">
    <property type="entry name" value="TetR_N"/>
    <property type="match status" value="1"/>
</dbReference>
<proteinExistence type="predicted"/>
<dbReference type="InterPro" id="IPR001647">
    <property type="entry name" value="HTH_TetR"/>
</dbReference>
<evidence type="ECO:0000256" key="4">
    <source>
        <dbReference type="PROSITE-ProRule" id="PRU00335"/>
    </source>
</evidence>
<dbReference type="InterPro" id="IPR011075">
    <property type="entry name" value="TetR_C"/>
</dbReference>
<evidence type="ECO:0000256" key="2">
    <source>
        <dbReference type="ARBA" id="ARBA00023125"/>
    </source>
</evidence>
<name>A0ABR8MBJ0_9ACTN</name>
<feature type="domain" description="HTH tetR-type" evidence="5">
    <location>
        <begin position="4"/>
        <end position="64"/>
    </location>
</feature>
<evidence type="ECO:0000256" key="1">
    <source>
        <dbReference type="ARBA" id="ARBA00023015"/>
    </source>
</evidence>
<dbReference type="EMBL" id="JACXYY010000001">
    <property type="protein sequence ID" value="MBD3913233.1"/>
    <property type="molecule type" value="Genomic_DNA"/>
</dbReference>
<evidence type="ECO:0000259" key="5">
    <source>
        <dbReference type="PROSITE" id="PS50977"/>
    </source>
</evidence>
<dbReference type="PANTHER" id="PTHR30055:SF234">
    <property type="entry name" value="HTH-TYPE TRANSCRIPTIONAL REGULATOR BETI"/>
    <property type="match status" value="1"/>
</dbReference>
<dbReference type="InterPro" id="IPR036271">
    <property type="entry name" value="Tet_transcr_reg_TetR-rel_C_sf"/>
</dbReference>
<protein>
    <submittedName>
        <fullName evidence="6">TetR/AcrR family transcriptional regulator</fullName>
    </submittedName>
</protein>
<dbReference type="Pfam" id="PF16859">
    <property type="entry name" value="TetR_C_11"/>
    <property type="match status" value="1"/>
</dbReference>
<keyword evidence="2 4" id="KW-0238">DNA-binding</keyword>
<dbReference type="SUPFAM" id="SSF48498">
    <property type="entry name" value="Tetracyclin repressor-like, C-terminal domain"/>
    <property type="match status" value="1"/>
</dbReference>
<dbReference type="InterPro" id="IPR009057">
    <property type="entry name" value="Homeodomain-like_sf"/>
</dbReference>
<accession>A0ABR8MBJ0</accession>
<keyword evidence="1" id="KW-0805">Transcription regulation</keyword>
<evidence type="ECO:0000313" key="6">
    <source>
        <dbReference type="EMBL" id="MBD3913233.1"/>
    </source>
</evidence>
<dbReference type="PROSITE" id="PS50977">
    <property type="entry name" value="HTH_TETR_2"/>
    <property type="match status" value="1"/>
</dbReference>
<dbReference type="PANTHER" id="PTHR30055">
    <property type="entry name" value="HTH-TYPE TRANSCRIPTIONAL REGULATOR RUTR"/>
    <property type="match status" value="1"/>
</dbReference>
<reference evidence="6 7" key="1">
    <citation type="submission" date="2020-09" db="EMBL/GenBank/DDBJ databases">
        <title>novel species in genus Nocardioides.</title>
        <authorList>
            <person name="Zhang G."/>
        </authorList>
    </citation>
    <scope>NUCLEOTIDE SEQUENCE [LARGE SCALE GENOMIC DNA]</scope>
    <source>
        <strain evidence="6 7">19197</strain>
    </source>
</reference>
<organism evidence="6 7">
    <name type="scientific">Nocardioides hwasunensis</name>
    <dbReference type="NCBI Taxonomy" id="397258"/>
    <lineage>
        <taxon>Bacteria</taxon>
        <taxon>Bacillati</taxon>
        <taxon>Actinomycetota</taxon>
        <taxon>Actinomycetes</taxon>
        <taxon>Propionibacteriales</taxon>
        <taxon>Nocardioidaceae</taxon>
        <taxon>Nocardioides</taxon>
    </lineage>
</organism>
<dbReference type="Gene3D" id="1.10.10.60">
    <property type="entry name" value="Homeodomain-like"/>
    <property type="match status" value="1"/>
</dbReference>
<gene>
    <name evidence="6" type="ORF">IEZ25_01300</name>
</gene>
<keyword evidence="7" id="KW-1185">Reference proteome</keyword>
<dbReference type="RefSeq" id="WP_191197585.1">
    <property type="nucleotide sequence ID" value="NZ_BAAAPA010000002.1"/>
</dbReference>
<comment type="caution">
    <text evidence="6">The sequence shown here is derived from an EMBL/GenBank/DDBJ whole genome shotgun (WGS) entry which is preliminary data.</text>
</comment>
<dbReference type="SUPFAM" id="SSF46689">
    <property type="entry name" value="Homeodomain-like"/>
    <property type="match status" value="1"/>
</dbReference>
<feature type="DNA-binding region" description="H-T-H motif" evidence="4">
    <location>
        <begin position="27"/>
        <end position="46"/>
    </location>
</feature>
<keyword evidence="3" id="KW-0804">Transcription</keyword>
<evidence type="ECO:0000313" key="7">
    <source>
        <dbReference type="Proteomes" id="UP000649289"/>
    </source>
</evidence>